<dbReference type="SUPFAM" id="SSF50370">
    <property type="entry name" value="Ricin B-like lectins"/>
    <property type="match status" value="1"/>
</dbReference>
<dbReference type="Gene3D" id="2.80.10.50">
    <property type="match status" value="1"/>
</dbReference>
<dbReference type="Proteomes" id="UP001501710">
    <property type="component" value="Unassembled WGS sequence"/>
</dbReference>
<dbReference type="Pfam" id="PF13560">
    <property type="entry name" value="HTH_31"/>
    <property type="match status" value="1"/>
</dbReference>
<gene>
    <name evidence="2" type="ORF">GCM10022254_55030</name>
</gene>
<feature type="region of interest" description="Disordered" evidence="1">
    <location>
        <begin position="98"/>
        <end position="138"/>
    </location>
</feature>
<evidence type="ECO:0000313" key="3">
    <source>
        <dbReference type="Proteomes" id="UP001501710"/>
    </source>
</evidence>
<dbReference type="RefSeq" id="WP_344902103.1">
    <property type="nucleotide sequence ID" value="NZ_BAABAS010000020.1"/>
</dbReference>
<evidence type="ECO:0000256" key="1">
    <source>
        <dbReference type="SAM" id="MobiDB-lite"/>
    </source>
</evidence>
<dbReference type="InterPro" id="IPR035992">
    <property type="entry name" value="Ricin_B-like_lectins"/>
</dbReference>
<dbReference type="EMBL" id="BAABAS010000020">
    <property type="protein sequence ID" value="GAA4238561.1"/>
    <property type="molecule type" value="Genomic_DNA"/>
</dbReference>
<comment type="caution">
    <text evidence="2">The sequence shown here is derived from an EMBL/GenBank/DDBJ whole genome shotgun (WGS) entry which is preliminary data.</text>
</comment>
<proteinExistence type="predicted"/>
<evidence type="ECO:0008006" key="4">
    <source>
        <dbReference type="Google" id="ProtNLM"/>
    </source>
</evidence>
<dbReference type="CDD" id="cd00161">
    <property type="entry name" value="beta-trefoil_Ricin-like"/>
    <property type="match status" value="1"/>
</dbReference>
<reference evidence="3" key="1">
    <citation type="journal article" date="2019" name="Int. J. Syst. Evol. Microbiol.">
        <title>The Global Catalogue of Microorganisms (GCM) 10K type strain sequencing project: providing services to taxonomists for standard genome sequencing and annotation.</title>
        <authorList>
            <consortium name="The Broad Institute Genomics Platform"/>
            <consortium name="The Broad Institute Genome Sequencing Center for Infectious Disease"/>
            <person name="Wu L."/>
            <person name="Ma J."/>
        </authorList>
    </citation>
    <scope>NUCLEOTIDE SEQUENCE [LARGE SCALE GENOMIC DNA]</scope>
    <source>
        <strain evidence="3">JCM 17440</strain>
    </source>
</reference>
<evidence type="ECO:0000313" key="2">
    <source>
        <dbReference type="EMBL" id="GAA4238561.1"/>
    </source>
</evidence>
<keyword evidence="3" id="KW-1185">Reference proteome</keyword>
<protein>
    <recommendedName>
        <fullName evidence="4">XRE family transcriptional regulator</fullName>
    </recommendedName>
</protein>
<sequence>MGPDDAAPAPDDLADIPSFKAGLRRLKAWSGMSYRELERKAAAAGEPLPATTIADMLSATRPRMPREGQVRALVRACGCGEDEADAWVRARRRIVMTEAPLPDGRPSASEGGRDSAVSAPTAPHDPAEPVTVPPEGRRRGPAIIGSLAVCGIMLLVSAGAPRVAPALDGRVGFPAAHATAPGLPASGPYRIRAARSGLCLSERRRDTSGLVLLAPCERAFPPRSLERRAADRYRITTDHPEFGPGCMGIAKGRTIPGPYVFDDYCGETNAGAEDFLLTPVENPISGYTIRVVATGLCLGSPRDATREGAPLYQMACDNSVRQVFTVEAL</sequence>
<organism evidence="2 3">
    <name type="scientific">Actinomadura meridiana</name>
    <dbReference type="NCBI Taxonomy" id="559626"/>
    <lineage>
        <taxon>Bacteria</taxon>
        <taxon>Bacillati</taxon>
        <taxon>Actinomycetota</taxon>
        <taxon>Actinomycetes</taxon>
        <taxon>Streptosporangiales</taxon>
        <taxon>Thermomonosporaceae</taxon>
        <taxon>Actinomadura</taxon>
    </lineage>
</organism>
<accession>A0ABP8CFB1</accession>
<name>A0ABP8CFB1_9ACTN</name>